<dbReference type="Pfam" id="PF25972">
    <property type="entry name" value="At4g15545_C"/>
    <property type="match status" value="1"/>
</dbReference>
<gene>
    <name evidence="3" type="ORF">R1sor_000871</name>
</gene>
<keyword evidence="4" id="KW-1185">Reference proteome</keyword>
<dbReference type="AlphaFoldDB" id="A0ABD3H0E8"/>
<evidence type="ECO:0000313" key="4">
    <source>
        <dbReference type="Proteomes" id="UP001633002"/>
    </source>
</evidence>
<sequence length="202" mass="23014">MSTEDTSSEDDSTTTIFSTSSQGSAISIMSKNSAELARMKTDIVNSDDQKKEAIALVDRLLEQREEAEHLLEEISKRPPPEPSGDSDRTYLEEDESEESAQSEDSGTSDSTAGNLLLGFRSALTEAFTEDGTTSSKEMFRRMRQRLTKHQFKQFVRNIKELNKLREEREKRKYESYMHPVTFSAWPPIFINIGEWETVPAVF</sequence>
<feature type="compositionally biased region" description="Basic and acidic residues" evidence="1">
    <location>
        <begin position="69"/>
        <end position="91"/>
    </location>
</feature>
<feature type="region of interest" description="Disordered" evidence="1">
    <location>
        <begin position="1"/>
        <end position="26"/>
    </location>
</feature>
<protein>
    <recommendedName>
        <fullName evidence="2">At4g15545-like C-terminal domain-containing protein</fullName>
    </recommendedName>
</protein>
<proteinExistence type="predicted"/>
<evidence type="ECO:0000256" key="1">
    <source>
        <dbReference type="SAM" id="MobiDB-lite"/>
    </source>
</evidence>
<dbReference type="Proteomes" id="UP001633002">
    <property type="component" value="Unassembled WGS sequence"/>
</dbReference>
<comment type="caution">
    <text evidence="3">The sequence shown here is derived from an EMBL/GenBank/DDBJ whole genome shotgun (WGS) entry which is preliminary data.</text>
</comment>
<name>A0ABD3H0E8_9MARC</name>
<reference evidence="3 4" key="1">
    <citation type="submission" date="2024-09" db="EMBL/GenBank/DDBJ databases">
        <title>Chromosome-scale assembly of Riccia sorocarpa.</title>
        <authorList>
            <person name="Paukszto L."/>
        </authorList>
    </citation>
    <scope>NUCLEOTIDE SEQUENCE [LARGE SCALE GENOMIC DNA]</scope>
    <source>
        <strain evidence="3">LP-2024</strain>
        <tissue evidence="3">Aerial parts of the thallus</tissue>
    </source>
</reference>
<feature type="domain" description="At4g15545-like C-terminal" evidence="2">
    <location>
        <begin position="134"/>
        <end position="170"/>
    </location>
</feature>
<feature type="compositionally biased region" description="Acidic residues" evidence="1">
    <location>
        <begin position="1"/>
        <end position="12"/>
    </location>
</feature>
<dbReference type="EMBL" id="JBJQOH010000006">
    <property type="protein sequence ID" value="KAL3682849.1"/>
    <property type="molecule type" value="Genomic_DNA"/>
</dbReference>
<evidence type="ECO:0000259" key="2">
    <source>
        <dbReference type="Pfam" id="PF25972"/>
    </source>
</evidence>
<organism evidence="3 4">
    <name type="scientific">Riccia sorocarpa</name>
    <dbReference type="NCBI Taxonomy" id="122646"/>
    <lineage>
        <taxon>Eukaryota</taxon>
        <taxon>Viridiplantae</taxon>
        <taxon>Streptophyta</taxon>
        <taxon>Embryophyta</taxon>
        <taxon>Marchantiophyta</taxon>
        <taxon>Marchantiopsida</taxon>
        <taxon>Marchantiidae</taxon>
        <taxon>Marchantiales</taxon>
        <taxon>Ricciaceae</taxon>
        <taxon>Riccia</taxon>
    </lineage>
</organism>
<dbReference type="InterPro" id="IPR058935">
    <property type="entry name" value="At4g15545-like_C"/>
</dbReference>
<feature type="compositionally biased region" description="Acidic residues" evidence="1">
    <location>
        <begin position="92"/>
        <end position="101"/>
    </location>
</feature>
<accession>A0ABD3H0E8</accession>
<evidence type="ECO:0000313" key="3">
    <source>
        <dbReference type="EMBL" id="KAL3682849.1"/>
    </source>
</evidence>
<feature type="region of interest" description="Disordered" evidence="1">
    <location>
        <begin position="69"/>
        <end position="111"/>
    </location>
</feature>